<protein>
    <submittedName>
        <fullName evidence="1">Uncharacterized protein</fullName>
    </submittedName>
</protein>
<keyword evidence="2" id="KW-1185">Reference proteome</keyword>
<reference evidence="1 2" key="1">
    <citation type="journal article" date="2024" name="G3 (Bethesda)">
        <title>Genome assembly of Hibiscus sabdariffa L. provides insights into metabolisms of medicinal natural products.</title>
        <authorList>
            <person name="Kim T."/>
        </authorList>
    </citation>
    <scope>NUCLEOTIDE SEQUENCE [LARGE SCALE GENOMIC DNA]</scope>
    <source>
        <strain evidence="1">TK-2024</strain>
        <tissue evidence="1">Old leaves</tissue>
    </source>
</reference>
<sequence>MGEIYNRMDNMLGEIKDITSKYKHEFPSMEKSVVTRWDKMTTHLHCLGVVLTSRFYDHIYLGILVSGGFTRRAPNLDKEMVMGCMENFGKIAENANEEKQLRYQFVEF</sequence>
<evidence type="ECO:0000313" key="1">
    <source>
        <dbReference type="EMBL" id="KAK8510344.1"/>
    </source>
</evidence>
<name>A0ABR2BT78_9ROSI</name>
<gene>
    <name evidence="1" type="ORF">V6N12_011715</name>
</gene>
<accession>A0ABR2BT78</accession>
<dbReference type="EMBL" id="JBBPBM010000086">
    <property type="protein sequence ID" value="KAK8510344.1"/>
    <property type="molecule type" value="Genomic_DNA"/>
</dbReference>
<dbReference type="Proteomes" id="UP001472677">
    <property type="component" value="Unassembled WGS sequence"/>
</dbReference>
<evidence type="ECO:0000313" key="2">
    <source>
        <dbReference type="Proteomes" id="UP001472677"/>
    </source>
</evidence>
<organism evidence="1 2">
    <name type="scientific">Hibiscus sabdariffa</name>
    <name type="common">roselle</name>
    <dbReference type="NCBI Taxonomy" id="183260"/>
    <lineage>
        <taxon>Eukaryota</taxon>
        <taxon>Viridiplantae</taxon>
        <taxon>Streptophyta</taxon>
        <taxon>Embryophyta</taxon>
        <taxon>Tracheophyta</taxon>
        <taxon>Spermatophyta</taxon>
        <taxon>Magnoliopsida</taxon>
        <taxon>eudicotyledons</taxon>
        <taxon>Gunneridae</taxon>
        <taxon>Pentapetalae</taxon>
        <taxon>rosids</taxon>
        <taxon>malvids</taxon>
        <taxon>Malvales</taxon>
        <taxon>Malvaceae</taxon>
        <taxon>Malvoideae</taxon>
        <taxon>Hibiscus</taxon>
    </lineage>
</organism>
<comment type="caution">
    <text evidence="1">The sequence shown here is derived from an EMBL/GenBank/DDBJ whole genome shotgun (WGS) entry which is preliminary data.</text>
</comment>
<proteinExistence type="predicted"/>